<dbReference type="PANTHER" id="PTHR11941">
    <property type="entry name" value="ENOYL-COA HYDRATASE-RELATED"/>
    <property type="match status" value="1"/>
</dbReference>
<dbReference type="PROSITE" id="PS00166">
    <property type="entry name" value="ENOYL_COA_HYDRATASE"/>
    <property type="match status" value="1"/>
</dbReference>
<evidence type="ECO:0000256" key="1">
    <source>
        <dbReference type="ARBA" id="ARBA00005254"/>
    </source>
</evidence>
<dbReference type="CDD" id="cd06558">
    <property type="entry name" value="crotonase-like"/>
    <property type="match status" value="1"/>
</dbReference>
<dbReference type="SUPFAM" id="SSF52096">
    <property type="entry name" value="ClpP/crotonase"/>
    <property type="match status" value="1"/>
</dbReference>
<proteinExistence type="inferred from homology"/>
<dbReference type="Proteomes" id="UP001153712">
    <property type="component" value="Chromosome 1"/>
</dbReference>
<evidence type="ECO:0000313" key="4">
    <source>
        <dbReference type="EMBL" id="CAG9854226.1"/>
    </source>
</evidence>
<reference evidence="4" key="1">
    <citation type="submission" date="2022-01" db="EMBL/GenBank/DDBJ databases">
        <authorList>
            <person name="King R."/>
        </authorList>
    </citation>
    <scope>NUCLEOTIDE SEQUENCE</scope>
</reference>
<dbReference type="AlphaFoldDB" id="A0A9N9TEF5"/>
<protein>
    <submittedName>
        <fullName evidence="4">Uncharacterized protein</fullName>
    </submittedName>
</protein>
<dbReference type="InterPro" id="IPR014748">
    <property type="entry name" value="Enoyl-CoA_hydra_C"/>
</dbReference>
<evidence type="ECO:0000313" key="5">
    <source>
        <dbReference type="Proteomes" id="UP001153712"/>
    </source>
</evidence>
<sequence length="286" mass="31185">MTTTMNRICFQFIRKYSQSTNKLIIYEQLTGERKGISLIGFNRPKQRNALSKELVENLNNIVDQVACDDSNRVVVLHSLVAKTFCSGADLKERLGMDQQEVHHFVKKLRGLSHKIYSLPVPVIAAIDGVALGGGLELALSSDIRVAADNVKLGLVETKLAIIPGAGGTQFLPRIINPSVAKELIYTASIFGGKEAEKMGLINHLVEQNGDGNAAYLKSLEIAQRILPNGPVAVKMAKQAINRGMQVDIGEGLALEEVCYSKVIPTNDRLEGLQAFSEKRTPIYTGS</sequence>
<dbReference type="Pfam" id="PF00378">
    <property type="entry name" value="ECH_1"/>
    <property type="match status" value="1"/>
</dbReference>
<organism evidence="4 5">
    <name type="scientific">Phyllotreta striolata</name>
    <name type="common">Striped flea beetle</name>
    <name type="synonym">Crioceris striolata</name>
    <dbReference type="NCBI Taxonomy" id="444603"/>
    <lineage>
        <taxon>Eukaryota</taxon>
        <taxon>Metazoa</taxon>
        <taxon>Ecdysozoa</taxon>
        <taxon>Arthropoda</taxon>
        <taxon>Hexapoda</taxon>
        <taxon>Insecta</taxon>
        <taxon>Pterygota</taxon>
        <taxon>Neoptera</taxon>
        <taxon>Endopterygota</taxon>
        <taxon>Coleoptera</taxon>
        <taxon>Polyphaga</taxon>
        <taxon>Cucujiformia</taxon>
        <taxon>Chrysomeloidea</taxon>
        <taxon>Chrysomelidae</taxon>
        <taxon>Galerucinae</taxon>
        <taxon>Alticini</taxon>
        <taxon>Phyllotreta</taxon>
    </lineage>
</organism>
<accession>A0A9N9TEF5</accession>
<evidence type="ECO:0000256" key="2">
    <source>
        <dbReference type="ARBA" id="ARBA00023239"/>
    </source>
</evidence>
<dbReference type="InterPro" id="IPR029045">
    <property type="entry name" value="ClpP/crotonase-like_dom_sf"/>
</dbReference>
<dbReference type="OrthoDB" id="410701at2759"/>
<dbReference type="FunFam" id="1.10.12.10:FF:000001">
    <property type="entry name" value="Probable enoyl-CoA hydratase, mitochondrial"/>
    <property type="match status" value="1"/>
</dbReference>
<evidence type="ECO:0000256" key="3">
    <source>
        <dbReference type="RuleBase" id="RU003707"/>
    </source>
</evidence>
<dbReference type="Gene3D" id="1.10.12.10">
    <property type="entry name" value="Lyase 2-enoyl-coa Hydratase, Chain A, domain 2"/>
    <property type="match status" value="1"/>
</dbReference>
<dbReference type="Gene3D" id="3.90.226.10">
    <property type="entry name" value="2-enoyl-CoA Hydratase, Chain A, domain 1"/>
    <property type="match status" value="1"/>
</dbReference>
<keyword evidence="5" id="KW-1185">Reference proteome</keyword>
<dbReference type="FunFam" id="3.90.226.10:FF:000009">
    <property type="entry name" value="Carnitinyl-CoA dehydratase"/>
    <property type="match status" value="1"/>
</dbReference>
<dbReference type="GO" id="GO:0006635">
    <property type="term" value="P:fatty acid beta-oxidation"/>
    <property type="evidence" value="ECO:0007669"/>
    <property type="project" value="TreeGrafter"/>
</dbReference>
<comment type="similarity">
    <text evidence="1 3">Belongs to the enoyl-CoA hydratase/isomerase family.</text>
</comment>
<dbReference type="GO" id="GO:0005739">
    <property type="term" value="C:mitochondrion"/>
    <property type="evidence" value="ECO:0007669"/>
    <property type="project" value="TreeGrafter"/>
</dbReference>
<dbReference type="InterPro" id="IPR001753">
    <property type="entry name" value="Enoyl-CoA_hydra/iso"/>
</dbReference>
<dbReference type="PANTHER" id="PTHR11941:SF171">
    <property type="entry name" value="SD19268P"/>
    <property type="match status" value="1"/>
</dbReference>
<name>A0A9N9TEF5_PHYSR</name>
<gene>
    <name evidence="4" type="ORF">PHYEVI_LOCUS690</name>
</gene>
<dbReference type="EMBL" id="OU900094">
    <property type="protein sequence ID" value="CAG9854226.1"/>
    <property type="molecule type" value="Genomic_DNA"/>
</dbReference>
<keyword evidence="2" id="KW-0456">Lyase</keyword>
<dbReference type="GO" id="GO:0004300">
    <property type="term" value="F:enoyl-CoA hydratase activity"/>
    <property type="evidence" value="ECO:0007669"/>
    <property type="project" value="UniProtKB-ARBA"/>
</dbReference>
<dbReference type="InterPro" id="IPR018376">
    <property type="entry name" value="Enoyl-CoA_hyd/isom_CS"/>
</dbReference>